<evidence type="ECO:0000256" key="9">
    <source>
        <dbReference type="ARBA" id="ARBA00023136"/>
    </source>
</evidence>
<keyword evidence="11" id="KW-0969">Cilium</keyword>
<evidence type="ECO:0000256" key="4">
    <source>
        <dbReference type="ARBA" id="ARBA00022448"/>
    </source>
</evidence>
<dbReference type="Gene3D" id="1.10.287.1700">
    <property type="match status" value="1"/>
</dbReference>
<accession>A0A433RT57</accession>
<evidence type="ECO:0000313" key="12">
    <source>
        <dbReference type="Proteomes" id="UP000288623"/>
    </source>
</evidence>
<evidence type="ECO:0000256" key="7">
    <source>
        <dbReference type="ARBA" id="ARBA00022795"/>
    </source>
</evidence>
<dbReference type="InterPro" id="IPR012823">
    <property type="entry name" value="Flagell_FliJ"/>
</dbReference>
<dbReference type="InterPro" id="IPR053716">
    <property type="entry name" value="Flag_assembly_chemotaxis_eff"/>
</dbReference>
<evidence type="ECO:0000256" key="2">
    <source>
        <dbReference type="ARBA" id="ARBA00010004"/>
    </source>
</evidence>
<organism evidence="11 12">
    <name type="scientific">Candidatus Kurthia intestinigallinarum</name>
    <dbReference type="NCBI Taxonomy" id="1562256"/>
    <lineage>
        <taxon>Bacteria</taxon>
        <taxon>Bacillati</taxon>
        <taxon>Bacillota</taxon>
        <taxon>Bacilli</taxon>
        <taxon>Bacillales</taxon>
        <taxon>Caryophanaceae</taxon>
        <taxon>Kurthia</taxon>
    </lineage>
</organism>
<dbReference type="GO" id="GO:0006935">
    <property type="term" value="P:chemotaxis"/>
    <property type="evidence" value="ECO:0007669"/>
    <property type="project" value="UniProtKB-KW"/>
</dbReference>
<dbReference type="GO" id="GO:0071973">
    <property type="term" value="P:bacterial-type flagellum-dependent cell motility"/>
    <property type="evidence" value="ECO:0007669"/>
    <property type="project" value="InterPro"/>
</dbReference>
<dbReference type="Proteomes" id="UP000288623">
    <property type="component" value="Unassembled WGS sequence"/>
</dbReference>
<dbReference type="AlphaFoldDB" id="A0A433RT57"/>
<keyword evidence="10" id="KW-1006">Bacterial flagellum protein export</keyword>
<keyword evidence="4" id="KW-0813">Transport</keyword>
<keyword evidence="7" id="KW-1005">Bacterial flagellum biogenesis</keyword>
<keyword evidence="11" id="KW-0966">Cell projection</keyword>
<keyword evidence="9" id="KW-0472">Membrane</keyword>
<name>A0A433RT57_9BACL</name>
<evidence type="ECO:0000256" key="6">
    <source>
        <dbReference type="ARBA" id="ARBA00022500"/>
    </source>
</evidence>
<dbReference type="EMBL" id="JTFC01000031">
    <property type="protein sequence ID" value="RUS55347.1"/>
    <property type="molecule type" value="Genomic_DNA"/>
</dbReference>
<evidence type="ECO:0000256" key="5">
    <source>
        <dbReference type="ARBA" id="ARBA00022475"/>
    </source>
</evidence>
<keyword evidence="8" id="KW-0653">Protein transport</keyword>
<evidence type="ECO:0000313" key="11">
    <source>
        <dbReference type="EMBL" id="RUS55347.1"/>
    </source>
</evidence>
<evidence type="ECO:0000256" key="1">
    <source>
        <dbReference type="ARBA" id="ARBA00004413"/>
    </source>
</evidence>
<evidence type="ECO:0000256" key="10">
    <source>
        <dbReference type="ARBA" id="ARBA00023225"/>
    </source>
</evidence>
<keyword evidence="12" id="KW-1185">Reference proteome</keyword>
<evidence type="ECO:0000256" key="3">
    <source>
        <dbReference type="ARBA" id="ARBA00020392"/>
    </source>
</evidence>
<sequence>MPKYKYRFDSIIVVKEQEKNEVEMAYKKAVQDFEAVAQNLYDSLKRKEDLISYQEQQMKIGMSIQEMHSNAQFLDSIEKAIVDIQNKVIQARSKMEWFEGKLLEQTLECRKYEKMREKDYELFKLEKNRLEMLQLDELSQIAYYNKEIR</sequence>
<reference evidence="11 12" key="1">
    <citation type="submission" date="2014-11" db="EMBL/GenBank/DDBJ databases">
        <title>Genome sequence and analysis of novel Kurthia sp.</title>
        <authorList>
            <person name="Lawson J.N."/>
            <person name="Gonzalez J.E."/>
            <person name="Rinauldi L."/>
            <person name="Xuan Z."/>
            <person name="Firman A."/>
            <person name="Shaddox L."/>
            <person name="Trudeau A."/>
            <person name="Shah S."/>
            <person name="Reiman D."/>
        </authorList>
    </citation>
    <scope>NUCLEOTIDE SEQUENCE [LARGE SCALE GENOMIC DNA]</scope>
    <source>
        <strain evidence="11 12">3B1D</strain>
    </source>
</reference>
<gene>
    <name evidence="11" type="primary">fliJ</name>
    <name evidence="11" type="ORF">QI30_10425</name>
</gene>
<dbReference type="OrthoDB" id="2968361at2"/>
<proteinExistence type="inferred from homology"/>
<evidence type="ECO:0000256" key="8">
    <source>
        <dbReference type="ARBA" id="ARBA00022927"/>
    </source>
</evidence>
<dbReference type="GO" id="GO:0005886">
    <property type="term" value="C:plasma membrane"/>
    <property type="evidence" value="ECO:0007669"/>
    <property type="project" value="UniProtKB-SubCell"/>
</dbReference>
<dbReference type="RefSeq" id="WP_126990760.1">
    <property type="nucleotide sequence ID" value="NZ_JTFC01000031.1"/>
</dbReference>
<comment type="similarity">
    <text evidence="2">Belongs to the FliJ family.</text>
</comment>
<comment type="subcellular location">
    <subcellularLocation>
        <location evidence="1">Cell membrane</location>
        <topology evidence="1">Peripheral membrane protein</topology>
        <orientation evidence="1">Cytoplasmic side</orientation>
    </subcellularLocation>
</comment>
<keyword evidence="6" id="KW-0145">Chemotaxis</keyword>
<keyword evidence="11" id="KW-0282">Flagellum</keyword>
<dbReference type="GO" id="GO:0015031">
    <property type="term" value="P:protein transport"/>
    <property type="evidence" value="ECO:0007669"/>
    <property type="project" value="UniProtKB-KW"/>
</dbReference>
<comment type="caution">
    <text evidence="11">The sequence shown here is derived from an EMBL/GenBank/DDBJ whole genome shotgun (WGS) entry which is preliminary data.</text>
</comment>
<dbReference type="Pfam" id="PF02050">
    <property type="entry name" value="FliJ"/>
    <property type="match status" value="1"/>
</dbReference>
<dbReference type="GO" id="GO:0009288">
    <property type="term" value="C:bacterial-type flagellum"/>
    <property type="evidence" value="ECO:0007669"/>
    <property type="project" value="InterPro"/>
</dbReference>
<dbReference type="GO" id="GO:0044781">
    <property type="term" value="P:bacterial-type flagellum organization"/>
    <property type="evidence" value="ECO:0007669"/>
    <property type="project" value="UniProtKB-KW"/>
</dbReference>
<dbReference type="NCBIfam" id="TIGR02473">
    <property type="entry name" value="flagell_FliJ"/>
    <property type="match status" value="1"/>
</dbReference>
<protein>
    <recommendedName>
        <fullName evidence="3">Flagellar FliJ protein</fullName>
    </recommendedName>
</protein>
<keyword evidence="5" id="KW-1003">Cell membrane</keyword>